<comment type="caution">
    <text evidence="2">The sequence shown here is derived from an EMBL/GenBank/DDBJ whole genome shotgun (WGS) entry which is preliminary data.</text>
</comment>
<organism evidence="2 3">
    <name type="scientific">Blastococcus deserti</name>
    <dbReference type="NCBI Taxonomy" id="2259033"/>
    <lineage>
        <taxon>Bacteria</taxon>
        <taxon>Bacillati</taxon>
        <taxon>Actinomycetota</taxon>
        <taxon>Actinomycetes</taxon>
        <taxon>Geodermatophilales</taxon>
        <taxon>Geodermatophilaceae</taxon>
        <taxon>Blastococcus</taxon>
    </lineage>
</organism>
<evidence type="ECO:0000256" key="1">
    <source>
        <dbReference type="SAM" id="Phobius"/>
    </source>
</evidence>
<keyword evidence="1" id="KW-0812">Transmembrane</keyword>
<evidence type="ECO:0000313" key="2">
    <source>
        <dbReference type="EMBL" id="MFD2090721.1"/>
    </source>
</evidence>
<sequence>MAKAALGMSKQALVNVLTGSAALFGVTGLLAPRALEVTYAVPPSPYTTQLLRLFGSRMLAIAAWSFTARTKEETDRVLTVAAAVNLVDVLTALAAARATGMTTAGRAAATSGVFAALAFAVRSLED</sequence>
<dbReference type="EMBL" id="JBHUHP010000002">
    <property type="protein sequence ID" value="MFD2090721.1"/>
    <property type="molecule type" value="Genomic_DNA"/>
</dbReference>
<dbReference type="Proteomes" id="UP001597402">
    <property type="component" value="Unassembled WGS sequence"/>
</dbReference>
<accession>A0ABW4X5N2</accession>
<keyword evidence="1" id="KW-0472">Membrane</keyword>
<dbReference type="RefSeq" id="WP_376872026.1">
    <property type="nucleotide sequence ID" value="NZ_JBHUHP010000002.1"/>
</dbReference>
<evidence type="ECO:0000313" key="3">
    <source>
        <dbReference type="Proteomes" id="UP001597402"/>
    </source>
</evidence>
<proteinExistence type="predicted"/>
<feature type="transmembrane region" description="Helical" evidence="1">
    <location>
        <begin position="50"/>
        <end position="66"/>
    </location>
</feature>
<feature type="transmembrane region" description="Helical" evidence="1">
    <location>
        <begin position="12"/>
        <end position="30"/>
    </location>
</feature>
<name>A0ABW4X5N2_9ACTN</name>
<reference evidence="3" key="1">
    <citation type="journal article" date="2019" name="Int. J. Syst. Evol. Microbiol.">
        <title>The Global Catalogue of Microorganisms (GCM) 10K type strain sequencing project: providing services to taxonomists for standard genome sequencing and annotation.</title>
        <authorList>
            <consortium name="The Broad Institute Genomics Platform"/>
            <consortium name="The Broad Institute Genome Sequencing Center for Infectious Disease"/>
            <person name="Wu L."/>
            <person name="Ma J."/>
        </authorList>
    </citation>
    <scope>NUCLEOTIDE SEQUENCE [LARGE SCALE GENOMIC DNA]</scope>
    <source>
        <strain evidence="3">JCM 3338</strain>
    </source>
</reference>
<keyword evidence="1" id="KW-1133">Transmembrane helix</keyword>
<keyword evidence="3" id="KW-1185">Reference proteome</keyword>
<evidence type="ECO:0008006" key="4">
    <source>
        <dbReference type="Google" id="ProtNLM"/>
    </source>
</evidence>
<gene>
    <name evidence="2" type="ORF">ACFSHS_03965</name>
</gene>
<protein>
    <recommendedName>
        <fullName evidence="4">DUF4267 domain-containing protein</fullName>
    </recommendedName>
</protein>